<dbReference type="Proteomes" id="UP001566132">
    <property type="component" value="Unassembled WGS sequence"/>
</dbReference>
<evidence type="ECO:0000313" key="2">
    <source>
        <dbReference type="Proteomes" id="UP001566132"/>
    </source>
</evidence>
<accession>A0ABD1FB13</accession>
<evidence type="ECO:0000313" key="1">
    <source>
        <dbReference type="EMBL" id="KAL1516287.1"/>
    </source>
</evidence>
<protein>
    <submittedName>
        <fullName evidence="1">Uncharacterized protein</fullName>
    </submittedName>
</protein>
<comment type="caution">
    <text evidence="1">The sequence shown here is derived from an EMBL/GenBank/DDBJ whole genome shotgun (WGS) entry which is preliminary data.</text>
</comment>
<reference evidence="1 2" key="1">
    <citation type="submission" date="2024-05" db="EMBL/GenBank/DDBJ databases">
        <title>Genetic variation in Jamaican populations of the coffee berry borer (Hypothenemus hampei).</title>
        <authorList>
            <person name="Errbii M."/>
            <person name="Myrie A."/>
        </authorList>
    </citation>
    <scope>NUCLEOTIDE SEQUENCE [LARGE SCALE GENOMIC DNA]</scope>
    <source>
        <strain evidence="1">JA-Hopewell-2020-01-JO</strain>
        <tissue evidence="1">Whole body</tissue>
    </source>
</reference>
<name>A0ABD1FB13_HYPHA</name>
<dbReference type="SUPFAM" id="SSF53098">
    <property type="entry name" value="Ribonuclease H-like"/>
    <property type="match status" value="1"/>
</dbReference>
<dbReference type="EMBL" id="JBDJPC010000001">
    <property type="protein sequence ID" value="KAL1516287.1"/>
    <property type="molecule type" value="Genomic_DNA"/>
</dbReference>
<sequence>MPGNYCSEVLSFDLVHKRSRPVTLRVTVHNKRDNTLGHTLSRPGETRWNSLFDSLKQIHSIKDSSDQVFTALKCKDGLKRYEFDYLSEYLDCSEPIAKALDLMQQEKYCFYGMFFPCLLALRLKLKKLTERQFLHCLPVAQGYLNSINKRFSDFLELSTPTKSIAFIGFWNRNKF</sequence>
<dbReference type="InterPro" id="IPR012337">
    <property type="entry name" value="RNaseH-like_sf"/>
</dbReference>
<dbReference type="AlphaFoldDB" id="A0ABD1FB13"/>
<proteinExistence type="predicted"/>
<keyword evidence="2" id="KW-1185">Reference proteome</keyword>
<organism evidence="1 2">
    <name type="scientific">Hypothenemus hampei</name>
    <name type="common">Coffee berry borer</name>
    <dbReference type="NCBI Taxonomy" id="57062"/>
    <lineage>
        <taxon>Eukaryota</taxon>
        <taxon>Metazoa</taxon>
        <taxon>Ecdysozoa</taxon>
        <taxon>Arthropoda</taxon>
        <taxon>Hexapoda</taxon>
        <taxon>Insecta</taxon>
        <taxon>Pterygota</taxon>
        <taxon>Neoptera</taxon>
        <taxon>Endopterygota</taxon>
        <taxon>Coleoptera</taxon>
        <taxon>Polyphaga</taxon>
        <taxon>Cucujiformia</taxon>
        <taxon>Curculionidae</taxon>
        <taxon>Scolytinae</taxon>
        <taxon>Hypothenemus</taxon>
    </lineage>
</organism>
<gene>
    <name evidence="1" type="ORF">ABEB36_000206</name>
</gene>